<protein>
    <submittedName>
        <fullName evidence="7">Exodeoxyribonuclease III</fullName>
        <ecNumber evidence="7">3.1.11.2</ecNumber>
    </submittedName>
</protein>
<comment type="cofactor">
    <cofactor evidence="1">
        <name>Mg(2+)</name>
        <dbReference type="ChEBI" id="CHEBI:18420"/>
    </cofactor>
</comment>
<dbReference type="PANTHER" id="PTHR43250">
    <property type="entry name" value="EXODEOXYRIBONUCLEASE III"/>
    <property type="match status" value="1"/>
</dbReference>
<sequence>MRIATFNVNGIRAAHRRGFRAWLDRSDLDVVAVQEVRCPVDLVPREAVDGYHLAYDPGTLAGRNGVAIMTREEVLAVRAGFGNREFDTEGRYVEVDLPGLTVASLYLPKGGTPFEDAASEAKFRRKLRFLASFQHHLTRSRRQALNAGREFLVMGDFNIAHTELDLKNWKTNRRSEGFLPEEREWFGRILGQRRLVDVVRRLNPDQPGPYSWWSWRGQSWNTDAGWRIDYHLASPGLAARAVSGGTDRDETYEARISDHAPVIVEYADPTVQQTADGT</sequence>
<keyword evidence="5" id="KW-0460">Magnesium</keyword>
<evidence type="ECO:0000256" key="1">
    <source>
        <dbReference type="ARBA" id="ARBA00001946"/>
    </source>
</evidence>
<evidence type="ECO:0000256" key="2">
    <source>
        <dbReference type="ARBA" id="ARBA00007092"/>
    </source>
</evidence>
<dbReference type="RefSeq" id="WP_425310319.1">
    <property type="nucleotide sequence ID" value="NZ_CP154795.1"/>
</dbReference>
<dbReference type="PANTHER" id="PTHR43250:SF2">
    <property type="entry name" value="EXODEOXYRIBONUCLEASE III"/>
    <property type="match status" value="1"/>
</dbReference>
<gene>
    <name evidence="7" type="ORF">AADG42_16765</name>
</gene>
<organism evidence="7 8">
    <name type="scientific">Ammonicoccus fulvus</name>
    <dbReference type="NCBI Taxonomy" id="3138240"/>
    <lineage>
        <taxon>Bacteria</taxon>
        <taxon>Bacillati</taxon>
        <taxon>Actinomycetota</taxon>
        <taxon>Actinomycetes</taxon>
        <taxon>Propionibacteriales</taxon>
        <taxon>Propionibacteriaceae</taxon>
        <taxon>Ammonicoccus</taxon>
    </lineage>
</organism>
<dbReference type="PROSITE" id="PS51435">
    <property type="entry name" value="AP_NUCLEASE_F1_4"/>
    <property type="match status" value="1"/>
</dbReference>
<dbReference type="NCBIfam" id="TIGR00633">
    <property type="entry name" value="xth"/>
    <property type="match status" value="1"/>
</dbReference>
<evidence type="ECO:0000313" key="7">
    <source>
        <dbReference type="EMBL" id="XAN08888.1"/>
    </source>
</evidence>
<evidence type="ECO:0000259" key="6">
    <source>
        <dbReference type="Pfam" id="PF03372"/>
    </source>
</evidence>
<dbReference type="Pfam" id="PF03372">
    <property type="entry name" value="Exo_endo_phos"/>
    <property type="match status" value="1"/>
</dbReference>
<name>A0ABZ3FS26_9ACTN</name>
<dbReference type="EMBL" id="CP154795">
    <property type="protein sequence ID" value="XAN08888.1"/>
    <property type="molecule type" value="Genomic_DNA"/>
</dbReference>
<keyword evidence="3" id="KW-0479">Metal-binding</keyword>
<dbReference type="EC" id="3.1.11.2" evidence="7"/>
<accession>A0ABZ3FS26</accession>
<dbReference type="InterPro" id="IPR037493">
    <property type="entry name" value="ExoIII-like"/>
</dbReference>
<dbReference type="Gene3D" id="3.60.10.10">
    <property type="entry name" value="Endonuclease/exonuclease/phosphatase"/>
    <property type="match status" value="1"/>
</dbReference>
<evidence type="ECO:0000256" key="5">
    <source>
        <dbReference type="ARBA" id="ARBA00022842"/>
    </source>
</evidence>
<dbReference type="NCBIfam" id="TIGR00195">
    <property type="entry name" value="exoDNase_III"/>
    <property type="match status" value="1"/>
</dbReference>
<dbReference type="GO" id="GO:0008311">
    <property type="term" value="F:double-stranded DNA 3'-5' DNA exonuclease activity"/>
    <property type="evidence" value="ECO:0007669"/>
    <property type="project" value="UniProtKB-EC"/>
</dbReference>
<dbReference type="InterPro" id="IPR036691">
    <property type="entry name" value="Endo/exonu/phosph_ase_sf"/>
</dbReference>
<evidence type="ECO:0000256" key="3">
    <source>
        <dbReference type="ARBA" id="ARBA00022723"/>
    </source>
</evidence>
<dbReference type="Proteomes" id="UP001442841">
    <property type="component" value="Chromosome"/>
</dbReference>
<dbReference type="SUPFAM" id="SSF56219">
    <property type="entry name" value="DNase I-like"/>
    <property type="match status" value="1"/>
</dbReference>
<proteinExistence type="inferred from homology"/>
<evidence type="ECO:0000313" key="8">
    <source>
        <dbReference type="Proteomes" id="UP001442841"/>
    </source>
</evidence>
<comment type="similarity">
    <text evidence="2">Belongs to the DNA repair enzymes AP/ExoA family.</text>
</comment>
<keyword evidence="4 7" id="KW-0378">Hydrolase</keyword>
<evidence type="ECO:0000256" key="4">
    <source>
        <dbReference type="ARBA" id="ARBA00022801"/>
    </source>
</evidence>
<keyword evidence="8" id="KW-1185">Reference proteome</keyword>
<feature type="domain" description="Endonuclease/exonuclease/phosphatase" evidence="6">
    <location>
        <begin position="4"/>
        <end position="259"/>
    </location>
</feature>
<dbReference type="InterPro" id="IPR004808">
    <property type="entry name" value="AP_endonuc_1"/>
</dbReference>
<reference evidence="7 8" key="1">
    <citation type="submission" date="2024-04" db="EMBL/GenBank/DDBJ databases">
        <title>Isolation of an actinomycete strain from pig manure.</title>
        <authorList>
            <person name="Gong T."/>
            <person name="Yu Z."/>
            <person name="An M."/>
            <person name="Wei C."/>
            <person name="Yang W."/>
            <person name="Liu L."/>
        </authorList>
    </citation>
    <scope>NUCLEOTIDE SEQUENCE [LARGE SCALE GENOMIC DNA]</scope>
    <source>
        <strain evidence="7 8">ZF39</strain>
    </source>
</reference>
<dbReference type="InterPro" id="IPR005135">
    <property type="entry name" value="Endo/exonuclease/phosphatase"/>
</dbReference>